<proteinExistence type="predicted"/>
<dbReference type="AlphaFoldDB" id="A0AA43GV84"/>
<organism evidence="1 2">
    <name type="scientific">Chrysosporum bergii ANA360D</name>
    <dbReference type="NCBI Taxonomy" id="617107"/>
    <lineage>
        <taxon>Bacteria</taxon>
        <taxon>Bacillati</taxon>
        <taxon>Cyanobacteriota</taxon>
        <taxon>Cyanophyceae</taxon>
        <taxon>Nostocales</taxon>
        <taxon>Nodulariaceae</taxon>
        <taxon>Chrysosporum</taxon>
    </lineage>
</organism>
<comment type="caution">
    <text evidence="1">The sequence shown here is derived from an EMBL/GenBank/DDBJ whole genome shotgun (WGS) entry which is preliminary data.</text>
</comment>
<gene>
    <name evidence="1" type="ORF">NWP17_16330</name>
</gene>
<sequence length="50" mass="5454">MSVFEAKLEGTAEEYKLLGKAIRTARFILALAGGGCKKLNFKITLLLLDP</sequence>
<dbReference type="RefSeq" id="WP_280655924.1">
    <property type="nucleotide sequence ID" value="NZ_JANQDH010000114.1"/>
</dbReference>
<evidence type="ECO:0000313" key="2">
    <source>
        <dbReference type="Proteomes" id="UP001159387"/>
    </source>
</evidence>
<name>A0AA43GV84_9CYAN</name>
<keyword evidence="2" id="KW-1185">Reference proteome</keyword>
<dbReference type="Proteomes" id="UP001159387">
    <property type="component" value="Unassembled WGS sequence"/>
</dbReference>
<evidence type="ECO:0000313" key="1">
    <source>
        <dbReference type="EMBL" id="MDH6061981.1"/>
    </source>
</evidence>
<dbReference type="EMBL" id="JANQDH010000114">
    <property type="protein sequence ID" value="MDH6061981.1"/>
    <property type="molecule type" value="Genomic_DNA"/>
</dbReference>
<protein>
    <submittedName>
        <fullName evidence="1">Uncharacterized protein</fullName>
    </submittedName>
</protein>
<reference evidence="1 2" key="1">
    <citation type="journal article" date="2023" name="J. Phycol.">
        <title>Chrysosporum ovalisporum is synonymous with the true-branching cyanobacterium Umezakia natans (Nostocales/Aphanizomenonaceae).</title>
        <authorList>
            <person name="McGregor G.B."/>
            <person name="Sendall B.C."/>
            <person name="Niiyama Y."/>
            <person name="Tuji A."/>
            <person name="Willis A."/>
        </authorList>
    </citation>
    <scope>NUCLEOTIDE SEQUENCE [LARGE SCALE GENOMIC DNA]</scope>
    <source>
        <strain evidence="1 2">ANA360D</strain>
    </source>
</reference>
<accession>A0AA43GV84</accession>